<dbReference type="InterPro" id="IPR027038">
    <property type="entry name" value="RanGap"/>
</dbReference>
<accession>A0A7S3NP21</accession>
<evidence type="ECO:0000256" key="3">
    <source>
        <dbReference type="ARBA" id="ARBA00022737"/>
    </source>
</evidence>
<dbReference type="PANTHER" id="PTHR24113">
    <property type="entry name" value="RAN GTPASE-ACTIVATING PROTEIN 1"/>
    <property type="match status" value="1"/>
</dbReference>
<dbReference type="SUPFAM" id="SSF52047">
    <property type="entry name" value="RNI-like"/>
    <property type="match status" value="1"/>
</dbReference>
<dbReference type="InterPro" id="IPR032675">
    <property type="entry name" value="LRR_dom_sf"/>
</dbReference>
<sequence>MNEENSCIYLHEVSSYEEDFAKKIIDGNLRFLAKVYKTTDSKGQVSRRPRVRLLALGKHRLYTIRTTLNVSVVKRSAHIHDLFKISLINNETLRIEFKNGQEAALTITIPWETPMTASLVRMLLTAWYETGGSLLTAQSQEENHVIPPIILDLGETFNEETIINMSKACEEKQYLDLALYTRLRSYVWRDVKTNTIAALEAAQESTELDLNQCADEKNRLTKLDIYAIAGVLAHSTKYKSLKLEKKRLEENACSDLLLPAISASKSLHIVILRDVGLQHFPSKLFLSWNLRVLDLSGNNIGERGAQCLAQAICTTSLQHLALRSCRLIAAAGILELLTNLAIDCKHLTWLDLGQNFLGATGLAGVAWLVRTSSTLLHLDVNDNKAPLTTLASAIANHKSLQYINVSTNFFLEEDSLLTAQSLARCPAPTVRLAAIKYQSSIMQSQISALDLAMAIPPKRLNLLDVSGNQLPTEGLSFDTDTLIADETPGAALPSLLQNAHLRRLSFRKCTPVSSVAQTMFSTSSIVENTTWTDSLHDFSPKLTVLNLAQSRLGANLVAQLIRALPPSLQVLDLTGCGSGDAGLDALCTFLRSPSGALERLACDGQRPRVSIVGIRNLVDGIRVCESLIDLKAPIQDAMRAARAEPQFAAEIAKLIKRARQQVLENNIKHKTNAIDAWTNLCDADDKLPHDTLPAATPDETWDVLQFLHFDITANILPTDHNIIKKPAPPPKRPQADEIKKADETPPSRPAPPAPLEPPWGNNDTNSKNISTPTRSPPPPPPPRRPGFLDAIQGRSVASLRATPNKNSSPSSNTTQSNGTSSALNSAIDQVLGRRQHIQHHSTDDEDDDDDDDDW</sequence>
<feature type="compositionally biased region" description="Pro residues" evidence="4">
    <location>
        <begin position="746"/>
        <end position="757"/>
    </location>
</feature>
<feature type="region of interest" description="Disordered" evidence="4">
    <location>
        <begin position="720"/>
        <end position="854"/>
    </location>
</feature>
<feature type="compositionally biased region" description="Basic and acidic residues" evidence="4">
    <location>
        <begin position="733"/>
        <end position="745"/>
    </location>
</feature>
<evidence type="ECO:0000256" key="2">
    <source>
        <dbReference type="ARBA" id="ARBA00022614"/>
    </source>
</evidence>
<keyword evidence="2" id="KW-0433">Leucine-rich repeat</keyword>
<dbReference type="GO" id="GO:0005634">
    <property type="term" value="C:nucleus"/>
    <property type="evidence" value="ECO:0007669"/>
    <property type="project" value="TreeGrafter"/>
</dbReference>
<feature type="compositionally biased region" description="Acidic residues" evidence="4">
    <location>
        <begin position="843"/>
        <end position="854"/>
    </location>
</feature>
<dbReference type="Gene3D" id="3.80.10.10">
    <property type="entry name" value="Ribonuclease Inhibitor"/>
    <property type="match status" value="1"/>
</dbReference>
<protein>
    <submittedName>
        <fullName evidence="5">Uncharacterized protein</fullName>
    </submittedName>
</protein>
<dbReference type="GO" id="GO:0005096">
    <property type="term" value="F:GTPase activator activity"/>
    <property type="evidence" value="ECO:0007669"/>
    <property type="project" value="UniProtKB-KW"/>
</dbReference>
<dbReference type="EMBL" id="HBIJ01020912">
    <property type="protein sequence ID" value="CAE0372837.1"/>
    <property type="molecule type" value="Transcribed_RNA"/>
</dbReference>
<evidence type="ECO:0000256" key="1">
    <source>
        <dbReference type="ARBA" id="ARBA00022468"/>
    </source>
</evidence>
<evidence type="ECO:0000313" key="5">
    <source>
        <dbReference type="EMBL" id="CAE0372837.1"/>
    </source>
</evidence>
<dbReference type="PANTHER" id="PTHR24113:SF12">
    <property type="entry name" value="RAN GTPASE-ACTIVATING PROTEIN 1"/>
    <property type="match status" value="1"/>
</dbReference>
<feature type="compositionally biased region" description="Low complexity" evidence="4">
    <location>
        <begin position="802"/>
        <end position="821"/>
    </location>
</feature>
<dbReference type="AlphaFoldDB" id="A0A7S3NP21"/>
<reference evidence="5" key="1">
    <citation type="submission" date="2021-01" db="EMBL/GenBank/DDBJ databases">
        <authorList>
            <person name="Corre E."/>
            <person name="Pelletier E."/>
            <person name="Niang G."/>
            <person name="Scheremetjew M."/>
            <person name="Finn R."/>
            <person name="Kale V."/>
            <person name="Holt S."/>
            <person name="Cochrane G."/>
            <person name="Meng A."/>
            <person name="Brown T."/>
            <person name="Cohen L."/>
        </authorList>
    </citation>
    <scope>NUCLEOTIDE SEQUENCE</scope>
    <source>
        <strain evidence="5">CCMP1510</strain>
    </source>
</reference>
<gene>
    <name evidence="5" type="ORF">ALAG00032_LOCUS13622</name>
</gene>
<dbReference type="InterPro" id="IPR001611">
    <property type="entry name" value="Leu-rich_rpt"/>
</dbReference>
<evidence type="ECO:0000256" key="4">
    <source>
        <dbReference type="SAM" id="MobiDB-lite"/>
    </source>
</evidence>
<name>A0A7S3NP21_9STRA</name>
<keyword evidence="3" id="KW-0677">Repeat</keyword>
<dbReference type="GO" id="GO:0048471">
    <property type="term" value="C:perinuclear region of cytoplasm"/>
    <property type="evidence" value="ECO:0007669"/>
    <property type="project" value="TreeGrafter"/>
</dbReference>
<dbReference type="Pfam" id="PF13516">
    <property type="entry name" value="LRR_6"/>
    <property type="match status" value="2"/>
</dbReference>
<feature type="compositionally biased region" description="Pro residues" evidence="4">
    <location>
        <begin position="774"/>
        <end position="784"/>
    </location>
</feature>
<keyword evidence="1" id="KW-0343">GTPase activation</keyword>
<dbReference type="GO" id="GO:0031267">
    <property type="term" value="F:small GTPase binding"/>
    <property type="evidence" value="ECO:0007669"/>
    <property type="project" value="TreeGrafter"/>
</dbReference>
<dbReference type="GO" id="GO:0005829">
    <property type="term" value="C:cytosol"/>
    <property type="evidence" value="ECO:0007669"/>
    <property type="project" value="TreeGrafter"/>
</dbReference>
<organism evidence="5">
    <name type="scientific">Aureoumbra lagunensis</name>
    <dbReference type="NCBI Taxonomy" id="44058"/>
    <lineage>
        <taxon>Eukaryota</taxon>
        <taxon>Sar</taxon>
        <taxon>Stramenopiles</taxon>
        <taxon>Ochrophyta</taxon>
        <taxon>Pelagophyceae</taxon>
        <taxon>Pelagomonadales</taxon>
        <taxon>Aureoumbra</taxon>
    </lineage>
</organism>
<dbReference type="SMART" id="SM00368">
    <property type="entry name" value="LRR_RI"/>
    <property type="match status" value="4"/>
</dbReference>
<dbReference type="GO" id="GO:0006913">
    <property type="term" value="P:nucleocytoplasmic transport"/>
    <property type="evidence" value="ECO:0007669"/>
    <property type="project" value="TreeGrafter"/>
</dbReference>
<proteinExistence type="predicted"/>